<keyword evidence="2" id="KW-1003">Cell membrane</keyword>
<keyword evidence="7" id="KW-0131">Cell cycle</keyword>
<dbReference type="GO" id="GO:0051301">
    <property type="term" value="P:cell division"/>
    <property type="evidence" value="ECO:0007669"/>
    <property type="project" value="UniProtKB-KW"/>
</dbReference>
<evidence type="ECO:0000256" key="7">
    <source>
        <dbReference type="ARBA" id="ARBA00023306"/>
    </source>
</evidence>
<dbReference type="PROSITE" id="PS51779">
    <property type="entry name" value="POTRA"/>
    <property type="match status" value="1"/>
</dbReference>
<evidence type="ECO:0000256" key="2">
    <source>
        <dbReference type="ARBA" id="ARBA00022475"/>
    </source>
</evidence>
<protein>
    <submittedName>
        <fullName evidence="10">Unannotated protein</fullName>
    </submittedName>
</protein>
<keyword evidence="5 8" id="KW-1133">Transmembrane helix</keyword>
<dbReference type="Pfam" id="PF03799">
    <property type="entry name" value="FtsQ_DivIB_C"/>
    <property type="match status" value="1"/>
</dbReference>
<dbReference type="GO" id="GO:0005886">
    <property type="term" value="C:plasma membrane"/>
    <property type="evidence" value="ECO:0007669"/>
    <property type="project" value="TreeGrafter"/>
</dbReference>
<dbReference type="InterPro" id="IPR050487">
    <property type="entry name" value="FtsQ_DivIB"/>
</dbReference>
<accession>A0A6J7GSC1</accession>
<dbReference type="Gene3D" id="3.10.20.310">
    <property type="entry name" value="membrane protein fhac"/>
    <property type="match status" value="1"/>
</dbReference>
<feature type="transmembrane region" description="Helical" evidence="8">
    <location>
        <begin position="51"/>
        <end position="71"/>
    </location>
</feature>
<reference evidence="10" key="1">
    <citation type="submission" date="2020-05" db="EMBL/GenBank/DDBJ databases">
        <authorList>
            <person name="Chiriac C."/>
            <person name="Salcher M."/>
            <person name="Ghai R."/>
            <person name="Kavagutti S V."/>
        </authorList>
    </citation>
    <scope>NUCLEOTIDE SEQUENCE</scope>
</reference>
<evidence type="ECO:0000259" key="9">
    <source>
        <dbReference type="PROSITE" id="PS51779"/>
    </source>
</evidence>
<keyword evidence="3" id="KW-0132">Cell division</keyword>
<dbReference type="InterPro" id="IPR034746">
    <property type="entry name" value="POTRA"/>
</dbReference>
<name>A0A6J7GSC1_9ZZZZ</name>
<dbReference type="Pfam" id="PF08478">
    <property type="entry name" value="POTRA_1"/>
    <property type="match status" value="1"/>
</dbReference>
<evidence type="ECO:0000256" key="3">
    <source>
        <dbReference type="ARBA" id="ARBA00022618"/>
    </source>
</evidence>
<comment type="subcellular location">
    <subcellularLocation>
        <location evidence="1">Membrane</location>
    </subcellularLocation>
</comment>
<evidence type="ECO:0000256" key="6">
    <source>
        <dbReference type="ARBA" id="ARBA00023136"/>
    </source>
</evidence>
<dbReference type="InterPro" id="IPR013685">
    <property type="entry name" value="POTRA_FtsQ_type"/>
</dbReference>
<evidence type="ECO:0000256" key="4">
    <source>
        <dbReference type="ARBA" id="ARBA00022692"/>
    </source>
</evidence>
<dbReference type="AlphaFoldDB" id="A0A6J7GSC1"/>
<proteinExistence type="predicted"/>
<organism evidence="10">
    <name type="scientific">freshwater metagenome</name>
    <dbReference type="NCBI Taxonomy" id="449393"/>
    <lineage>
        <taxon>unclassified sequences</taxon>
        <taxon>metagenomes</taxon>
        <taxon>ecological metagenomes</taxon>
    </lineage>
</organism>
<feature type="domain" description="POTRA" evidence="9">
    <location>
        <begin position="75"/>
        <end position="143"/>
    </location>
</feature>
<evidence type="ECO:0000256" key="5">
    <source>
        <dbReference type="ARBA" id="ARBA00022989"/>
    </source>
</evidence>
<keyword evidence="6 8" id="KW-0472">Membrane</keyword>
<dbReference type="InterPro" id="IPR005548">
    <property type="entry name" value="Cell_div_FtsQ/DivIB_C"/>
</dbReference>
<keyword evidence="4 8" id="KW-0812">Transmembrane</keyword>
<evidence type="ECO:0000256" key="1">
    <source>
        <dbReference type="ARBA" id="ARBA00004370"/>
    </source>
</evidence>
<evidence type="ECO:0000313" key="10">
    <source>
        <dbReference type="EMBL" id="CAB4907635.1"/>
    </source>
</evidence>
<evidence type="ECO:0000256" key="8">
    <source>
        <dbReference type="SAM" id="Phobius"/>
    </source>
</evidence>
<gene>
    <name evidence="10" type="ORF">UFOPK3516_01295</name>
</gene>
<dbReference type="PANTHER" id="PTHR37820:SF1">
    <property type="entry name" value="CELL DIVISION PROTEIN FTSQ"/>
    <property type="match status" value="1"/>
</dbReference>
<sequence>MGAPRKAPRTPKISPAAEARRELRAAVSARKAGERNEIRRFTAHVRRRRQAALGAVVSLVALVMFVAIGTFSPLMSLQSVTVLGTERVDSAVISSGVANQLGKPLPLVDVEAIGQVIARQPLVKSFAIEAKPPHDLVIHITERSPAGYLKSSAGFTLVDAAGVTIEQTADRVFALPIIDVTGASPTAGGFPAAMAVLLALPAEVRSQVDRVAASTTDDVTLFLNPTGSRVIWGAPQQSALKARVLASLLVNFPLGSVAQYDVSAPNSPVVS</sequence>
<dbReference type="EMBL" id="CAFBMB010000127">
    <property type="protein sequence ID" value="CAB4907635.1"/>
    <property type="molecule type" value="Genomic_DNA"/>
</dbReference>
<dbReference type="PANTHER" id="PTHR37820">
    <property type="entry name" value="CELL DIVISION PROTEIN DIVIB"/>
    <property type="match status" value="1"/>
</dbReference>